<dbReference type="CDD" id="cd00093">
    <property type="entry name" value="HTH_XRE"/>
    <property type="match status" value="1"/>
</dbReference>
<reference evidence="3 4" key="1">
    <citation type="submission" date="2018-12" db="EMBL/GenBank/DDBJ databases">
        <authorList>
            <person name="Yang Y."/>
        </authorList>
    </citation>
    <scope>NUCLEOTIDE SEQUENCE [LARGE SCALE GENOMIC DNA]</scope>
    <source>
        <strain evidence="3 4">GSF71</strain>
    </source>
</reference>
<dbReference type="Gene3D" id="1.10.260.40">
    <property type="entry name" value="lambda repressor-like DNA-binding domains"/>
    <property type="match status" value="1"/>
</dbReference>
<dbReference type="OrthoDB" id="9814751at2"/>
<dbReference type="PROSITE" id="PS50943">
    <property type="entry name" value="HTH_CROC1"/>
    <property type="match status" value="1"/>
</dbReference>
<keyword evidence="4" id="KW-1185">Reference proteome</keyword>
<organism evidence="3 4">
    <name type="scientific">Azospirillum doebereinerae</name>
    <dbReference type="NCBI Taxonomy" id="92933"/>
    <lineage>
        <taxon>Bacteria</taxon>
        <taxon>Pseudomonadati</taxon>
        <taxon>Pseudomonadota</taxon>
        <taxon>Alphaproteobacteria</taxon>
        <taxon>Rhodospirillales</taxon>
        <taxon>Azospirillaceae</taxon>
        <taxon>Azospirillum</taxon>
    </lineage>
</organism>
<name>A0A433J6S4_9PROT</name>
<gene>
    <name evidence="3" type="ORF">EJ913_16960</name>
</gene>
<dbReference type="Proteomes" id="UP000280346">
    <property type="component" value="Unassembled WGS sequence"/>
</dbReference>
<protein>
    <submittedName>
        <fullName evidence="3">Helix-turn-helix domain-containing protein</fullName>
    </submittedName>
</protein>
<evidence type="ECO:0000259" key="2">
    <source>
        <dbReference type="PROSITE" id="PS50943"/>
    </source>
</evidence>
<feature type="region of interest" description="Disordered" evidence="1">
    <location>
        <begin position="93"/>
        <end position="115"/>
    </location>
</feature>
<dbReference type="InterPro" id="IPR001387">
    <property type="entry name" value="Cro/C1-type_HTH"/>
</dbReference>
<dbReference type="SUPFAM" id="SSF47413">
    <property type="entry name" value="lambda repressor-like DNA-binding domains"/>
    <property type="match status" value="1"/>
</dbReference>
<dbReference type="InterPro" id="IPR010982">
    <property type="entry name" value="Lambda_DNA-bd_dom_sf"/>
</dbReference>
<dbReference type="GO" id="GO:0003677">
    <property type="term" value="F:DNA binding"/>
    <property type="evidence" value="ECO:0007669"/>
    <property type="project" value="InterPro"/>
</dbReference>
<feature type="domain" description="HTH cro/C1-type" evidence="2">
    <location>
        <begin position="38"/>
        <end position="94"/>
    </location>
</feature>
<dbReference type="EMBL" id="RZIJ01000013">
    <property type="protein sequence ID" value="RUQ68865.1"/>
    <property type="molecule type" value="Genomic_DNA"/>
</dbReference>
<evidence type="ECO:0000313" key="4">
    <source>
        <dbReference type="Proteomes" id="UP000280346"/>
    </source>
</evidence>
<comment type="caution">
    <text evidence="3">The sequence shown here is derived from an EMBL/GenBank/DDBJ whole genome shotgun (WGS) entry which is preliminary data.</text>
</comment>
<accession>A0A433J6S4</accession>
<dbReference type="AlphaFoldDB" id="A0A433J6S4"/>
<dbReference type="Pfam" id="PF01381">
    <property type="entry name" value="HTH_3"/>
    <property type="match status" value="1"/>
</dbReference>
<dbReference type="SMART" id="SM00530">
    <property type="entry name" value="HTH_XRE"/>
    <property type="match status" value="1"/>
</dbReference>
<sequence>MAVSSLTPPSNQSFTAFSIDPESRYQLPSLKRIAALARERREAEGLSQKDLASLAGVHHTVVIALEKGTGHVRFENAWTVLGVLGLLDRPESSIPGHPPLTGRGQGNRVNRILAD</sequence>
<proteinExistence type="predicted"/>
<evidence type="ECO:0000256" key="1">
    <source>
        <dbReference type="SAM" id="MobiDB-lite"/>
    </source>
</evidence>
<evidence type="ECO:0000313" key="3">
    <source>
        <dbReference type="EMBL" id="RUQ68865.1"/>
    </source>
</evidence>